<proteinExistence type="predicted"/>
<keyword evidence="1" id="KW-0472">Membrane</keyword>
<dbReference type="KEGG" id="ajp:AMJAP_1116"/>
<feature type="transmembrane region" description="Helical" evidence="1">
    <location>
        <begin position="6"/>
        <end position="30"/>
    </location>
</feature>
<dbReference type="InterPro" id="IPR051311">
    <property type="entry name" value="DedA_domain"/>
</dbReference>
<evidence type="ECO:0000313" key="3">
    <source>
        <dbReference type="Proteomes" id="UP000595663"/>
    </source>
</evidence>
<name>A0A7R6SSL4_9GAMM</name>
<organism evidence="2 3">
    <name type="scientific">Amphritea japonica ATCC BAA-1530</name>
    <dbReference type="NCBI Taxonomy" id="1278309"/>
    <lineage>
        <taxon>Bacteria</taxon>
        <taxon>Pseudomonadati</taxon>
        <taxon>Pseudomonadota</taxon>
        <taxon>Gammaproteobacteria</taxon>
        <taxon>Oceanospirillales</taxon>
        <taxon>Oceanospirillaceae</taxon>
        <taxon>Amphritea</taxon>
    </lineage>
</organism>
<feature type="transmembrane region" description="Helical" evidence="1">
    <location>
        <begin position="85"/>
        <end position="109"/>
    </location>
</feature>
<dbReference type="PANTHER" id="PTHR42709">
    <property type="entry name" value="ALKALINE PHOSPHATASE LIKE PROTEIN"/>
    <property type="match status" value="1"/>
</dbReference>
<dbReference type="PANTHER" id="PTHR42709:SF4">
    <property type="entry name" value="INNER MEMBRANE PROTEIN YQAA"/>
    <property type="match status" value="1"/>
</dbReference>
<evidence type="ECO:0000256" key="1">
    <source>
        <dbReference type="SAM" id="Phobius"/>
    </source>
</evidence>
<protein>
    <recommendedName>
        <fullName evidence="4">DedA family protein</fullName>
    </recommendedName>
</protein>
<feature type="transmembrane region" description="Helical" evidence="1">
    <location>
        <begin position="42"/>
        <end position="65"/>
    </location>
</feature>
<dbReference type="EMBL" id="AP014545">
    <property type="protein sequence ID" value="BBB25712.1"/>
    <property type="molecule type" value="Genomic_DNA"/>
</dbReference>
<gene>
    <name evidence="2" type="ORF">AMJAP_1116</name>
</gene>
<feature type="transmembrane region" description="Helical" evidence="1">
    <location>
        <begin position="116"/>
        <end position="138"/>
    </location>
</feature>
<dbReference type="Proteomes" id="UP000595663">
    <property type="component" value="Chromosome"/>
</dbReference>
<keyword evidence="1" id="KW-0812">Transmembrane</keyword>
<keyword evidence="3" id="KW-1185">Reference proteome</keyword>
<reference evidence="2 3" key="1">
    <citation type="journal article" date="2008" name="Int. J. Syst. Evol. Microbiol.">
        <title>Amphritea japonica sp. nov. and Amphritea balenae sp. nov., isolated from the sediment adjacent to sperm whale carcasses off Kagoshima, Japan.</title>
        <authorList>
            <person name="Miyazaki M."/>
            <person name="Nogi Y."/>
            <person name="Fujiwara Y."/>
            <person name="Kawato M."/>
            <person name="Nagahama T."/>
            <person name="Kubokawa K."/>
            <person name="Horikoshi K."/>
        </authorList>
    </citation>
    <scope>NUCLEOTIDE SEQUENCE [LARGE SCALE GENOMIC DNA]</scope>
    <source>
        <strain evidence="2 3">ATCC BAA-1530</strain>
    </source>
</reference>
<evidence type="ECO:0008006" key="4">
    <source>
        <dbReference type="Google" id="ProtNLM"/>
    </source>
</evidence>
<evidence type="ECO:0000313" key="2">
    <source>
        <dbReference type="EMBL" id="BBB25712.1"/>
    </source>
</evidence>
<accession>A0A7R6SSL4</accession>
<keyword evidence="1" id="KW-1133">Transmembrane helix</keyword>
<sequence length="139" mass="15118">MGDVGLWGLFLSSFISSTLMPGGSEVLLAYLLTQSELSAVELLIAAAAGNCLGGTLTYGMGWWLSSRWPLKMPENKRQKQALVLVQRYGAVSLLFSWLPLIGDPLCLAAGWIRCHLLYSLLLICVGKTLRYSLIVLAVS</sequence>
<dbReference type="AlphaFoldDB" id="A0A7R6SSL4"/>
<dbReference type="RefSeq" id="WP_019622140.1">
    <property type="nucleotide sequence ID" value="NZ_AP014545.1"/>
</dbReference>